<name>A0A3S4ZZR3_9PLAT</name>
<feature type="signal peptide" evidence="2">
    <location>
        <begin position="1"/>
        <end position="18"/>
    </location>
</feature>
<evidence type="ECO:0000256" key="1">
    <source>
        <dbReference type="SAM" id="Phobius"/>
    </source>
</evidence>
<dbReference type="PROSITE" id="PS51257">
    <property type="entry name" value="PROKAR_LIPOPROTEIN"/>
    <property type="match status" value="1"/>
</dbReference>
<keyword evidence="4" id="KW-1185">Reference proteome</keyword>
<keyword evidence="1" id="KW-1133">Transmembrane helix</keyword>
<keyword evidence="1" id="KW-0472">Membrane</keyword>
<sequence length="158" mass="17001">MLPKCKFLSLAILQSELSLEVFKAASPPQAGSCSCGSAFHMICEDEPALLCCSPRRPRPRHSPTPTNPLVARASYAEMAGQVCTTLGSSEDRTSGRPIQPTIDQRGTYMCCQGLRKLTNVPTFLLLMVASLVGLSVIVNMGLCISCLVGKRNTERLGK</sequence>
<evidence type="ECO:0000313" key="4">
    <source>
        <dbReference type="Proteomes" id="UP000784294"/>
    </source>
</evidence>
<dbReference type="AlphaFoldDB" id="A0A3S4ZZR3"/>
<feature type="chain" id="PRO_5018524289" evidence="2">
    <location>
        <begin position="19"/>
        <end position="158"/>
    </location>
</feature>
<gene>
    <name evidence="3" type="ORF">PXEA_LOCUS1630</name>
</gene>
<organism evidence="3 4">
    <name type="scientific">Protopolystoma xenopodis</name>
    <dbReference type="NCBI Taxonomy" id="117903"/>
    <lineage>
        <taxon>Eukaryota</taxon>
        <taxon>Metazoa</taxon>
        <taxon>Spiralia</taxon>
        <taxon>Lophotrochozoa</taxon>
        <taxon>Platyhelminthes</taxon>
        <taxon>Monogenea</taxon>
        <taxon>Polyopisthocotylea</taxon>
        <taxon>Polystomatidea</taxon>
        <taxon>Polystomatidae</taxon>
        <taxon>Protopolystoma</taxon>
    </lineage>
</organism>
<evidence type="ECO:0000313" key="3">
    <source>
        <dbReference type="EMBL" id="VEL08190.1"/>
    </source>
</evidence>
<evidence type="ECO:0000256" key="2">
    <source>
        <dbReference type="SAM" id="SignalP"/>
    </source>
</evidence>
<reference evidence="3" key="1">
    <citation type="submission" date="2018-11" db="EMBL/GenBank/DDBJ databases">
        <authorList>
            <consortium name="Pathogen Informatics"/>
        </authorList>
    </citation>
    <scope>NUCLEOTIDE SEQUENCE</scope>
</reference>
<keyword evidence="1" id="KW-0812">Transmembrane</keyword>
<dbReference type="Proteomes" id="UP000784294">
    <property type="component" value="Unassembled WGS sequence"/>
</dbReference>
<proteinExistence type="predicted"/>
<accession>A0A3S4ZZR3</accession>
<feature type="transmembrane region" description="Helical" evidence="1">
    <location>
        <begin position="123"/>
        <end position="148"/>
    </location>
</feature>
<keyword evidence="2" id="KW-0732">Signal</keyword>
<protein>
    <submittedName>
        <fullName evidence="3">Uncharacterized protein</fullName>
    </submittedName>
</protein>
<dbReference type="EMBL" id="CAAALY010003353">
    <property type="protein sequence ID" value="VEL08190.1"/>
    <property type="molecule type" value="Genomic_DNA"/>
</dbReference>
<comment type="caution">
    <text evidence="3">The sequence shown here is derived from an EMBL/GenBank/DDBJ whole genome shotgun (WGS) entry which is preliminary data.</text>
</comment>